<comment type="caution">
    <text evidence="1">The sequence shown here is derived from an EMBL/GenBank/DDBJ whole genome shotgun (WGS) entry which is preliminary data.</text>
</comment>
<dbReference type="InterPro" id="IPR051678">
    <property type="entry name" value="AGP_Transferase"/>
</dbReference>
<sequence>MGSRLYPMAFPQYVHFHRTFRQVDERTWIIGGRLLISLLDSPHDRTSWPAGDDGAGWYHASIAPNPRPNSIPIHDESRFKLLTHWREEGAMWEIGKCILRVQLRVGEHDTKEADTLMALKGLALSLETPTVYGDFEFDGYEYIIYSKIDGLPLNKVWNDLDAEHKNRCVSQIARFCKELSTWERDTAEGVGGIRGSRMRDAALLLHNWMGGNTPQAMLENCMAMGLDCSKLVFAHNFMFPHNIIFHCETGASDGCIVGIQDWTHAGFVPEGWVRAGFVLYDNNLGDEWRRLIHAALTSEHFSVPDEQPLMAWRRETAPEKSVLQSQYWATVGRERRLRAEQHILEVTKPSENPGVSDFWDGLLMEDYPHVSSPVSLMSTRSYYYPQR</sequence>
<gene>
    <name evidence="1" type="ORF">CEP51_003070</name>
</gene>
<dbReference type="EMBL" id="NKCL01000047">
    <property type="protein sequence ID" value="RSL85950.1"/>
    <property type="molecule type" value="Genomic_DNA"/>
</dbReference>
<dbReference type="SUPFAM" id="SSF56112">
    <property type="entry name" value="Protein kinase-like (PK-like)"/>
    <property type="match status" value="1"/>
</dbReference>
<reference evidence="1 2" key="1">
    <citation type="submission" date="2017-06" db="EMBL/GenBank/DDBJ databases">
        <title>Comparative genomic analysis of Ambrosia Fusariam Clade fungi.</title>
        <authorList>
            <person name="Stajich J.E."/>
            <person name="Carrillo J."/>
            <person name="Kijimoto T."/>
            <person name="Eskalen A."/>
            <person name="O'Donnell K."/>
            <person name="Kasson M."/>
        </authorList>
    </citation>
    <scope>NUCLEOTIDE SEQUENCE [LARGE SCALE GENOMIC DNA]</scope>
    <source>
        <strain evidence="1 2">NRRL62606</strain>
    </source>
</reference>
<evidence type="ECO:0008006" key="3">
    <source>
        <dbReference type="Google" id="ProtNLM"/>
    </source>
</evidence>
<dbReference type="Proteomes" id="UP000287972">
    <property type="component" value="Unassembled WGS sequence"/>
</dbReference>
<dbReference type="PANTHER" id="PTHR21310:SF58">
    <property type="entry name" value="AMINOGLYCOSIDE PHOSPHOTRANSFERASE DOMAIN-CONTAINING PROTEIN"/>
    <property type="match status" value="1"/>
</dbReference>
<dbReference type="AlphaFoldDB" id="A0A428S807"/>
<evidence type="ECO:0000313" key="2">
    <source>
        <dbReference type="Proteomes" id="UP000287972"/>
    </source>
</evidence>
<dbReference type="InterPro" id="IPR011009">
    <property type="entry name" value="Kinase-like_dom_sf"/>
</dbReference>
<accession>A0A428S807</accession>
<organism evidence="1 2">
    <name type="scientific">Fusarium floridanum</name>
    <dbReference type="NCBI Taxonomy" id="1325733"/>
    <lineage>
        <taxon>Eukaryota</taxon>
        <taxon>Fungi</taxon>
        <taxon>Dikarya</taxon>
        <taxon>Ascomycota</taxon>
        <taxon>Pezizomycotina</taxon>
        <taxon>Sordariomycetes</taxon>
        <taxon>Hypocreomycetidae</taxon>
        <taxon>Hypocreales</taxon>
        <taxon>Nectriaceae</taxon>
        <taxon>Fusarium</taxon>
        <taxon>Fusarium solani species complex</taxon>
    </lineage>
</organism>
<protein>
    <recommendedName>
        <fullName evidence="3">Aminoglycoside phosphotransferase domain-containing protein</fullName>
    </recommendedName>
</protein>
<proteinExistence type="predicted"/>
<evidence type="ECO:0000313" key="1">
    <source>
        <dbReference type="EMBL" id="RSL85950.1"/>
    </source>
</evidence>
<dbReference type="PANTHER" id="PTHR21310">
    <property type="entry name" value="AMINOGLYCOSIDE PHOSPHOTRANSFERASE-RELATED-RELATED"/>
    <property type="match status" value="1"/>
</dbReference>
<name>A0A428S807_9HYPO</name>
<keyword evidence="2" id="KW-1185">Reference proteome</keyword>